<evidence type="ECO:0000313" key="15">
    <source>
        <dbReference type="EMBL" id="KAF4670126.1"/>
    </source>
</evidence>
<dbReference type="Pfam" id="PF02817">
    <property type="entry name" value="E3_binding"/>
    <property type="match status" value="1"/>
</dbReference>
<evidence type="ECO:0000256" key="5">
    <source>
        <dbReference type="ARBA" id="ARBA00022823"/>
    </source>
</evidence>
<name>A0A7J6MFD3_PERCH</name>
<dbReference type="GO" id="GO:0031417">
    <property type="term" value="C:NatC complex"/>
    <property type="evidence" value="ECO:0007669"/>
    <property type="project" value="InterPro"/>
</dbReference>
<dbReference type="SUPFAM" id="SSF47005">
    <property type="entry name" value="Peripheral subunit-binding domain of 2-oxo acid dehydrogenase complex"/>
    <property type="match status" value="1"/>
</dbReference>
<evidence type="ECO:0000313" key="16">
    <source>
        <dbReference type="Proteomes" id="UP000591131"/>
    </source>
</evidence>
<keyword evidence="7" id="KW-0496">Mitochondrion</keyword>
<sequence length="1344" mass="147125">MSTIAHSTPNDADWSDITESVSQACGSMGLGEMVHDKDYSPFEAMSAIELMQPKMDVGVHPSPNVEELIKSVGVISDDDAKYISDKMIAMLYLYFNGNTTLQTVWSCVLCHDLTIVNHEGLKYFLSVALRTAWLAREIMIESEVVADEDAPLALLGAKLDQKKLPKVEDILGGRIEALERLEMVLESARSNQADGCTRRSVDDVLDALQKAGRDAVLVGEESRQKQLDRLFDASVNNADMPPGPPRQVPSLNREDAYSSMDSLVTDIGYAFEGLARVENVDNLEHFLEDLRHGSAGQQPLVRSIISLRVMDTIDMEKFAKESLQAMGVPSDVWTVHKEISADILMNCTRTLQLRTRTLLRSRSRQYRNIPKLLPDYNILQTQAFGFDELLEITYGKRLGFSRPTWTWVTDSAISLMQIEMQLTFELGLADNEEMPMLLWFEDYLIGVRLYALREMLSALDLASKPRHVRRSERKNRQLPPPEPTNDMALLQARMETIQGLQQVVTSTINSLNRTSFFLEALGKRSMADARTERDVQQMRRVILSNVLVLKQLAAGKYGVMDKEYVPLYPRASSGSAGASATGGGCNSLYTTPGPAAAAPAVSSSPAHLLLQHAMGLTIDILVTYGVSPEGIDLLKASGLETVSDLANLNTHTLSQQGFSNDDVNTLTRLAVEVCQEVTNEKLQLLNQQKRQGQNNAGLAGGIVSGCLREVIAVGHVGRANFTWHCRSFASTLGNDSSNLSPVASSRSPDNSPIDMNLAAYPSIGSRLHASGTCKPCAWYYHASGCRHGAQCEFCHLCPPGEIKRRKKEKLQIIKLLKQSQQQQENNGLDNASQGMYNRQQQLSSNSITQVEVMEWHVKPGDRVEEMDRLCTVESDKAAVDITSRYSGVIKRLLFEVNSTAKVGDVLLEIEEEGSEDSAVVDVKAAESRTGGGDSRVVQFNLADIGEGISEVLVTEWHVKKGDRVEEMDNLCTVESDKAVVDITSRYNGVIKRLGCKAGETAKVGSVLVDIEVMGGQEDSEVVEERRDAVEKLEVSENVEVNEGQKSLAIPMVRKLAKDKGVNIDHIAGSGPNGRVTMDDILKASSPRSAVEPEPSPPASVTSDTSGESHRVSLTSGLAAAMVKSMTASLAVPHLSLGEEICVDELVRIQSSLKHKVRGPPHNLPSVTLTAFMIKALSLSLLKHERLNSKIDPSGEFFTVYRHHNVSIAIDGPAGLVVPNIKHVEEKSLVQIQKDILDLQARAMAGRLSLDDVRGGTVSFSNVGVIGGTYPRPVLFDGQGLIGAVGRILTIPRFTKDGADVYPAKILTISWSADHRHVDGASVARFSNTFKSYLEDPSSMILDTA</sequence>
<keyword evidence="5" id="KW-0450">Lipoyl</keyword>
<dbReference type="InterPro" id="IPR001078">
    <property type="entry name" value="2-oxoacid_DH_actylTfrase"/>
</dbReference>
<feature type="domain" description="Peripheral subunit-binding (PSBD)" evidence="14">
    <location>
        <begin position="1047"/>
        <end position="1084"/>
    </location>
</feature>
<dbReference type="FunFam" id="2.40.50.100:FF:000013">
    <property type="entry name" value="Dihydrolipoamide acetyltransferase component of pyruvate dehydrogenase complex"/>
    <property type="match status" value="1"/>
</dbReference>
<accession>A0A7J6MFD3</accession>
<evidence type="ECO:0000256" key="1">
    <source>
        <dbReference type="ARBA" id="ARBA00001938"/>
    </source>
</evidence>
<evidence type="ECO:0000256" key="3">
    <source>
        <dbReference type="ARBA" id="ARBA00007317"/>
    </source>
</evidence>
<evidence type="ECO:0000256" key="12">
    <source>
        <dbReference type="SAM" id="MobiDB-lite"/>
    </source>
</evidence>
<organism evidence="15 16">
    <name type="scientific">Perkinsus chesapeaki</name>
    <name type="common">Clam parasite</name>
    <name type="synonym">Perkinsus andrewsi</name>
    <dbReference type="NCBI Taxonomy" id="330153"/>
    <lineage>
        <taxon>Eukaryota</taxon>
        <taxon>Sar</taxon>
        <taxon>Alveolata</taxon>
        <taxon>Perkinsozoa</taxon>
        <taxon>Perkinsea</taxon>
        <taxon>Perkinsida</taxon>
        <taxon>Perkinsidae</taxon>
        <taxon>Perkinsus</taxon>
    </lineage>
</organism>
<dbReference type="EC" id="2.3.1.168" evidence="9"/>
<dbReference type="GO" id="GO:0016407">
    <property type="term" value="F:acetyltransferase activity"/>
    <property type="evidence" value="ECO:0007669"/>
    <property type="project" value="TreeGrafter"/>
</dbReference>
<feature type="compositionally biased region" description="Polar residues" evidence="12">
    <location>
        <begin position="1101"/>
        <end position="1111"/>
    </location>
</feature>
<dbReference type="InterPro" id="IPR003016">
    <property type="entry name" value="2-oxoA_DH_lipoyl-BS"/>
</dbReference>
<dbReference type="SUPFAM" id="SSF51230">
    <property type="entry name" value="Single hybrid motif"/>
    <property type="match status" value="2"/>
</dbReference>
<evidence type="ECO:0000256" key="10">
    <source>
        <dbReference type="ARBA" id="ARBA00039275"/>
    </source>
</evidence>
<dbReference type="PROSITE" id="PS50968">
    <property type="entry name" value="BIOTINYL_LIPOYL"/>
    <property type="match status" value="2"/>
</dbReference>
<comment type="caution">
    <text evidence="15">The sequence shown here is derived from an EMBL/GenBank/DDBJ whole genome shotgun (WGS) entry which is preliminary data.</text>
</comment>
<evidence type="ECO:0000259" key="13">
    <source>
        <dbReference type="PROSITE" id="PS50968"/>
    </source>
</evidence>
<dbReference type="Gene3D" id="2.40.50.100">
    <property type="match status" value="2"/>
</dbReference>
<dbReference type="GO" id="GO:0043754">
    <property type="term" value="F:dihydrolipoamide branched chain acyltransferase activity"/>
    <property type="evidence" value="ECO:0007669"/>
    <property type="project" value="UniProtKB-EC"/>
</dbReference>
<dbReference type="InterPro" id="IPR011053">
    <property type="entry name" value="Single_hybrid_motif"/>
</dbReference>
<evidence type="ECO:0000256" key="2">
    <source>
        <dbReference type="ARBA" id="ARBA00004305"/>
    </source>
</evidence>
<keyword evidence="4" id="KW-0808">Transferase</keyword>
<dbReference type="InterPro" id="IPR023213">
    <property type="entry name" value="CAT-like_dom_sf"/>
</dbReference>
<feature type="region of interest" description="Disordered" evidence="12">
    <location>
        <begin position="1084"/>
        <end position="1111"/>
    </location>
</feature>
<dbReference type="SUPFAM" id="SSF52777">
    <property type="entry name" value="CoA-dependent acyltransferases"/>
    <property type="match status" value="1"/>
</dbReference>
<dbReference type="GO" id="GO:0031405">
    <property type="term" value="F:lipoic acid binding"/>
    <property type="evidence" value="ECO:0007669"/>
    <property type="project" value="TreeGrafter"/>
</dbReference>
<dbReference type="Pfam" id="PF00198">
    <property type="entry name" value="2-oxoacid_dh"/>
    <property type="match status" value="1"/>
</dbReference>
<proteinExistence type="inferred from homology"/>
<gene>
    <name evidence="15" type="ORF">FOL47_002188</name>
</gene>
<dbReference type="PANTHER" id="PTHR43178">
    <property type="entry name" value="DIHYDROLIPOAMIDE ACETYLTRANSFERASE COMPONENT OF PYRUVATE DEHYDROGENASE COMPLEX"/>
    <property type="match status" value="1"/>
</dbReference>
<feature type="domain" description="Lipoyl-binding" evidence="13">
    <location>
        <begin position="936"/>
        <end position="1011"/>
    </location>
</feature>
<dbReference type="InterPro" id="IPR050743">
    <property type="entry name" value="2-oxoacid_DH_E2_comp"/>
</dbReference>
<dbReference type="FunFam" id="3.30.559.10:FF:000007">
    <property type="entry name" value="Dihydrolipoamide acetyltransferase component of pyruvate dehydrogenase complex"/>
    <property type="match status" value="1"/>
</dbReference>
<dbReference type="InterPro" id="IPR057982">
    <property type="entry name" value="TPR_NAA35"/>
</dbReference>
<dbReference type="InterPro" id="IPR000089">
    <property type="entry name" value="Biotin_lipoyl"/>
</dbReference>
<dbReference type="InterPro" id="IPR036625">
    <property type="entry name" value="E3-bd_dom_sf"/>
</dbReference>
<dbReference type="PROSITE" id="PS00189">
    <property type="entry name" value="LIPOYL"/>
    <property type="match status" value="2"/>
</dbReference>
<evidence type="ECO:0000256" key="8">
    <source>
        <dbReference type="ARBA" id="ARBA00023315"/>
    </source>
</evidence>
<comment type="similarity">
    <text evidence="3">Belongs to the 2-oxoacid dehydrogenase family.</text>
</comment>
<feature type="domain" description="Lipoyl-binding" evidence="13">
    <location>
        <begin position="838"/>
        <end position="910"/>
    </location>
</feature>
<dbReference type="Pfam" id="PF25789">
    <property type="entry name" value="TPR_NAA35"/>
    <property type="match status" value="1"/>
</dbReference>
<dbReference type="PROSITE" id="PS51826">
    <property type="entry name" value="PSBD"/>
    <property type="match status" value="1"/>
</dbReference>
<comment type="cofactor">
    <cofactor evidence="1">
        <name>(R)-lipoate</name>
        <dbReference type="ChEBI" id="CHEBI:83088"/>
    </cofactor>
</comment>
<dbReference type="CDD" id="cd06849">
    <property type="entry name" value="lipoyl_domain"/>
    <property type="match status" value="2"/>
</dbReference>
<dbReference type="Gene3D" id="3.30.559.10">
    <property type="entry name" value="Chloramphenicol acetyltransferase-like domain"/>
    <property type="match status" value="1"/>
</dbReference>
<dbReference type="InterPro" id="IPR057983">
    <property type="entry name" value="NAA35-like_N"/>
</dbReference>
<dbReference type="InterPro" id="IPR004167">
    <property type="entry name" value="PSBD"/>
</dbReference>
<evidence type="ECO:0000256" key="6">
    <source>
        <dbReference type="ARBA" id="ARBA00022946"/>
    </source>
</evidence>
<dbReference type="OrthoDB" id="269405at2759"/>
<keyword evidence="8" id="KW-0012">Acyltransferase</keyword>
<keyword evidence="6" id="KW-0809">Transit peptide</keyword>
<reference evidence="15 16" key="1">
    <citation type="submission" date="2020-04" db="EMBL/GenBank/DDBJ databases">
        <title>Perkinsus chesapeaki whole genome sequence.</title>
        <authorList>
            <person name="Bogema D.R."/>
        </authorList>
    </citation>
    <scope>NUCLEOTIDE SEQUENCE [LARGE SCALE GENOMIC DNA]</scope>
    <source>
        <strain evidence="15">ATCC PRA-425</strain>
    </source>
</reference>
<keyword evidence="16" id="KW-1185">Reference proteome</keyword>
<evidence type="ECO:0000256" key="9">
    <source>
        <dbReference type="ARBA" id="ARBA00038880"/>
    </source>
</evidence>
<dbReference type="Gene3D" id="4.10.320.10">
    <property type="entry name" value="E3-binding domain"/>
    <property type="match status" value="1"/>
</dbReference>
<evidence type="ECO:0000256" key="4">
    <source>
        <dbReference type="ARBA" id="ARBA00022679"/>
    </source>
</evidence>
<dbReference type="EMBL" id="JAAPAO010000158">
    <property type="protein sequence ID" value="KAF4670126.1"/>
    <property type="molecule type" value="Genomic_DNA"/>
</dbReference>
<dbReference type="Proteomes" id="UP000591131">
    <property type="component" value="Unassembled WGS sequence"/>
</dbReference>
<dbReference type="Pfam" id="PF04112">
    <property type="entry name" value="Mak10"/>
    <property type="match status" value="1"/>
</dbReference>
<protein>
    <recommendedName>
        <fullName evidence="10">Lipoamide acyltransferase component of branched-chain alpha-keto acid dehydrogenase complex, mitochondrial</fullName>
        <ecNumber evidence="9">2.3.1.168</ecNumber>
    </recommendedName>
    <alternativeName>
        <fullName evidence="11">Branched-chain alpha-keto acid dehydrogenase complex component E2</fullName>
    </alternativeName>
</protein>
<dbReference type="PANTHER" id="PTHR43178:SF5">
    <property type="entry name" value="LIPOAMIDE ACYLTRANSFERASE COMPONENT OF BRANCHED-CHAIN ALPHA-KETO ACID DEHYDROGENASE COMPLEX, MITOCHONDRIAL"/>
    <property type="match status" value="1"/>
</dbReference>
<evidence type="ECO:0000259" key="14">
    <source>
        <dbReference type="PROSITE" id="PS51826"/>
    </source>
</evidence>
<comment type="subcellular location">
    <subcellularLocation>
        <location evidence="2">Mitochondrion matrix</location>
    </subcellularLocation>
</comment>
<evidence type="ECO:0000256" key="7">
    <source>
        <dbReference type="ARBA" id="ARBA00023128"/>
    </source>
</evidence>
<dbReference type="GO" id="GO:0005759">
    <property type="term" value="C:mitochondrial matrix"/>
    <property type="evidence" value="ECO:0007669"/>
    <property type="project" value="UniProtKB-SubCell"/>
</dbReference>
<evidence type="ECO:0000256" key="11">
    <source>
        <dbReference type="ARBA" id="ARBA00042008"/>
    </source>
</evidence>
<dbReference type="Pfam" id="PF00364">
    <property type="entry name" value="Biotin_lipoyl"/>
    <property type="match status" value="2"/>
</dbReference>